<dbReference type="EMBL" id="ACZI02000001">
    <property type="protein sequence ID" value="EFV11725.2"/>
    <property type="molecule type" value="Genomic_DNA"/>
</dbReference>
<organism evidence="3 4">
    <name type="scientific">Segniliparus rugosus (strain ATCC BAA-974 / DSM 45345 / CCUG 50838 / CIP 108380 / JCM 13579 / CDC 945)</name>
    <dbReference type="NCBI Taxonomy" id="679197"/>
    <lineage>
        <taxon>Bacteria</taxon>
        <taxon>Bacillati</taxon>
        <taxon>Actinomycetota</taxon>
        <taxon>Actinomycetes</taxon>
        <taxon>Mycobacteriales</taxon>
        <taxon>Segniliparaceae</taxon>
        <taxon>Segniliparus</taxon>
    </lineage>
</organism>
<proteinExistence type="predicted"/>
<dbReference type="AlphaFoldDB" id="E5XVB2"/>
<sequence>MRFAALAMGLAGLSGLGASPASADGEVRAYCIWDIDHFGPDGQVQSFETFTSDGEGATEEEAIADAKAHAGAPAWDCHIAKGSAREAARPDAGRADADDADADQEDDVA</sequence>
<evidence type="ECO:0000256" key="2">
    <source>
        <dbReference type="SAM" id="SignalP"/>
    </source>
</evidence>
<keyword evidence="2" id="KW-0732">Signal</keyword>
<feature type="chain" id="PRO_5003200421" evidence="2">
    <location>
        <begin position="24"/>
        <end position="109"/>
    </location>
</feature>
<evidence type="ECO:0000313" key="3">
    <source>
        <dbReference type="EMBL" id="EFV11725.2"/>
    </source>
</evidence>
<reference evidence="3 4" key="1">
    <citation type="journal article" date="2011" name="Stand. Genomic Sci.">
        <title>High quality draft genome sequence of Segniliparus rugosus CDC 945(T)= (ATCC BAA-974(T)).</title>
        <authorList>
            <person name="Earl A.M."/>
            <person name="Desjardins C.A."/>
            <person name="Fitzgerald M.G."/>
            <person name="Arachchi H.M."/>
            <person name="Zeng Q."/>
            <person name="Mehta T."/>
            <person name="Griggs A."/>
            <person name="Birren B.W."/>
            <person name="Toney N.C."/>
            <person name="Carr J."/>
            <person name="Posey J."/>
            <person name="Butler W.R."/>
        </authorList>
    </citation>
    <scope>NUCLEOTIDE SEQUENCE [LARGE SCALE GENOMIC DNA]</scope>
    <source>
        <strain evidence="4">ATCC BAA-974 / DSM 45345 / CCUG 50838 / CIP 108380 / JCM 13579 / CDC 945</strain>
    </source>
</reference>
<comment type="caution">
    <text evidence="3">The sequence shown here is derived from an EMBL/GenBank/DDBJ whole genome shotgun (WGS) entry which is preliminary data.</text>
</comment>
<protein>
    <submittedName>
        <fullName evidence="3">Uncharacterized protein</fullName>
    </submittedName>
</protein>
<evidence type="ECO:0000256" key="1">
    <source>
        <dbReference type="SAM" id="MobiDB-lite"/>
    </source>
</evidence>
<evidence type="ECO:0000313" key="4">
    <source>
        <dbReference type="Proteomes" id="UP000004816"/>
    </source>
</evidence>
<feature type="compositionally biased region" description="Acidic residues" evidence="1">
    <location>
        <begin position="98"/>
        <end position="109"/>
    </location>
</feature>
<keyword evidence="4" id="KW-1185">Reference proteome</keyword>
<accession>E5XVB2</accession>
<feature type="compositionally biased region" description="Basic and acidic residues" evidence="1">
    <location>
        <begin position="83"/>
        <end position="97"/>
    </location>
</feature>
<dbReference type="Proteomes" id="UP000004816">
    <property type="component" value="Unassembled WGS sequence"/>
</dbReference>
<name>E5XVB2_SEGRC</name>
<dbReference type="RefSeq" id="WP_021029842.1">
    <property type="nucleotide sequence ID" value="NZ_KI391953.1"/>
</dbReference>
<feature type="region of interest" description="Disordered" evidence="1">
    <location>
        <begin position="81"/>
        <end position="109"/>
    </location>
</feature>
<gene>
    <name evidence="3" type="ORF">HMPREF9336_03434</name>
</gene>
<dbReference type="HOGENOM" id="CLU_2182118_0_0_11"/>
<feature type="signal peptide" evidence="2">
    <location>
        <begin position="1"/>
        <end position="23"/>
    </location>
</feature>